<evidence type="ECO:0000256" key="16">
    <source>
        <dbReference type="ARBA" id="ARBA00048540"/>
    </source>
</evidence>
<feature type="chain" id="PRO_5010897191" description="FAD:protein FMN transferase" evidence="20">
    <location>
        <begin position="29"/>
        <end position="343"/>
    </location>
</feature>
<evidence type="ECO:0000313" key="21">
    <source>
        <dbReference type="EMBL" id="SLN72789.1"/>
    </source>
</evidence>
<accession>A0A1Y5TU53</accession>
<dbReference type="EC" id="2.7.1.180" evidence="2 18"/>
<keyword evidence="8 18" id="KW-0479">Metal-binding</keyword>
<evidence type="ECO:0000256" key="10">
    <source>
        <dbReference type="ARBA" id="ARBA00022827"/>
    </source>
</evidence>
<comment type="catalytic activity">
    <reaction evidence="16 18 20">
        <text>L-threonyl-[protein] + FAD = FMN-L-threonyl-[protein] + AMP + H(+)</text>
        <dbReference type="Rhea" id="RHEA:36847"/>
        <dbReference type="Rhea" id="RHEA-COMP:11060"/>
        <dbReference type="Rhea" id="RHEA-COMP:11061"/>
        <dbReference type="ChEBI" id="CHEBI:15378"/>
        <dbReference type="ChEBI" id="CHEBI:30013"/>
        <dbReference type="ChEBI" id="CHEBI:57692"/>
        <dbReference type="ChEBI" id="CHEBI:74257"/>
        <dbReference type="ChEBI" id="CHEBI:456215"/>
        <dbReference type="EC" id="2.7.1.180"/>
    </reaction>
</comment>
<evidence type="ECO:0000256" key="1">
    <source>
        <dbReference type="ARBA" id="ARBA00008282"/>
    </source>
</evidence>
<keyword evidence="4" id="KW-1003">Cell membrane</keyword>
<name>A0A1Y5TU53_9RHOB</name>
<feature type="signal peptide" evidence="20">
    <location>
        <begin position="1"/>
        <end position="28"/>
    </location>
</feature>
<organism evidence="21 22">
    <name type="scientific">Falsiruegeria litorea R37</name>
    <dbReference type="NCBI Taxonomy" id="1200284"/>
    <lineage>
        <taxon>Bacteria</taxon>
        <taxon>Pseudomonadati</taxon>
        <taxon>Pseudomonadota</taxon>
        <taxon>Alphaproteobacteria</taxon>
        <taxon>Rhodobacterales</taxon>
        <taxon>Roseobacteraceae</taxon>
        <taxon>Falsiruegeria</taxon>
    </lineage>
</organism>
<dbReference type="PIRSF" id="PIRSF006268">
    <property type="entry name" value="ApbE"/>
    <property type="match status" value="1"/>
</dbReference>
<dbReference type="PANTHER" id="PTHR30040:SF2">
    <property type="entry name" value="FAD:PROTEIN FMN TRANSFERASE"/>
    <property type="match status" value="1"/>
</dbReference>
<keyword evidence="12" id="KW-0472">Membrane</keyword>
<keyword evidence="6 18" id="KW-0285">Flavoprotein</keyword>
<dbReference type="Gene3D" id="3.10.520.10">
    <property type="entry name" value="ApbE-like domains"/>
    <property type="match status" value="1"/>
</dbReference>
<proteinExistence type="inferred from homology"/>
<dbReference type="FunFam" id="3.10.520.10:FF:000001">
    <property type="entry name" value="FAD:protein FMN transferase"/>
    <property type="match status" value="1"/>
</dbReference>
<dbReference type="PANTHER" id="PTHR30040">
    <property type="entry name" value="THIAMINE BIOSYNTHESIS LIPOPROTEIN APBE"/>
    <property type="match status" value="1"/>
</dbReference>
<dbReference type="PROSITE" id="PS51257">
    <property type="entry name" value="PROKAR_LIPOPROTEIN"/>
    <property type="match status" value="1"/>
</dbReference>
<dbReference type="GO" id="GO:0046872">
    <property type="term" value="F:metal ion binding"/>
    <property type="evidence" value="ECO:0007669"/>
    <property type="project" value="UniProtKB-UniRule"/>
</dbReference>
<evidence type="ECO:0000256" key="18">
    <source>
        <dbReference type="PIRNR" id="PIRNR006268"/>
    </source>
</evidence>
<feature type="binding site" evidence="19">
    <location>
        <position position="295"/>
    </location>
    <ligand>
        <name>Mg(2+)</name>
        <dbReference type="ChEBI" id="CHEBI:18420"/>
    </ligand>
</feature>
<dbReference type="Pfam" id="PF02424">
    <property type="entry name" value="ApbE"/>
    <property type="match status" value="1"/>
</dbReference>
<keyword evidence="13" id="KW-0564">Palmitate</keyword>
<comment type="similarity">
    <text evidence="1 18 20">Belongs to the ApbE family.</text>
</comment>
<evidence type="ECO:0000256" key="15">
    <source>
        <dbReference type="ARBA" id="ARBA00031306"/>
    </source>
</evidence>
<dbReference type="InterPro" id="IPR003374">
    <property type="entry name" value="ApbE-like_sf"/>
</dbReference>
<evidence type="ECO:0000256" key="14">
    <source>
        <dbReference type="ARBA" id="ARBA00023288"/>
    </source>
</evidence>
<dbReference type="RefSeq" id="WP_306456286.1">
    <property type="nucleotide sequence ID" value="NZ_FWFO01000007.1"/>
</dbReference>
<evidence type="ECO:0000256" key="6">
    <source>
        <dbReference type="ARBA" id="ARBA00022630"/>
    </source>
</evidence>
<feature type="binding site" evidence="19">
    <location>
        <position position="291"/>
    </location>
    <ligand>
        <name>Mg(2+)</name>
        <dbReference type="ChEBI" id="CHEBI:18420"/>
    </ligand>
</feature>
<keyword evidence="5 20" id="KW-0997">Cell inner membrane</keyword>
<dbReference type="InterPro" id="IPR024932">
    <property type="entry name" value="ApbE"/>
</dbReference>
<keyword evidence="10 18" id="KW-0274">FAD</keyword>
<evidence type="ECO:0000256" key="8">
    <source>
        <dbReference type="ARBA" id="ARBA00022723"/>
    </source>
</evidence>
<keyword evidence="11 18" id="KW-0460">Magnesium</keyword>
<dbReference type="SUPFAM" id="SSF143631">
    <property type="entry name" value="ApbE-like"/>
    <property type="match status" value="1"/>
</dbReference>
<dbReference type="AlphaFoldDB" id="A0A1Y5TU53"/>
<keyword evidence="22" id="KW-1185">Reference proteome</keyword>
<evidence type="ECO:0000256" key="4">
    <source>
        <dbReference type="ARBA" id="ARBA00022475"/>
    </source>
</evidence>
<evidence type="ECO:0000256" key="11">
    <source>
        <dbReference type="ARBA" id="ARBA00022842"/>
    </source>
</evidence>
<evidence type="ECO:0000256" key="17">
    <source>
        <dbReference type="ARBA" id="ARBA00060485"/>
    </source>
</evidence>
<evidence type="ECO:0000256" key="9">
    <source>
        <dbReference type="ARBA" id="ARBA00022729"/>
    </source>
</evidence>
<comment type="function">
    <text evidence="20">Flavin transferase that catalyzes the transfer of the FMN moiety of FAD and its covalent binding to the hydroxyl group of a threonine residue in a target flavoprotein.</text>
</comment>
<comment type="subcellular location">
    <subcellularLocation>
        <location evidence="17 20">Cell inner membrane</location>
        <topology evidence="17 20">Lipid-anchor</topology>
        <orientation evidence="17 20">Periplasmic side</orientation>
    </subcellularLocation>
</comment>
<evidence type="ECO:0000256" key="19">
    <source>
        <dbReference type="PIRSR" id="PIRSR006268-2"/>
    </source>
</evidence>
<evidence type="ECO:0000256" key="20">
    <source>
        <dbReference type="RuleBase" id="RU363002"/>
    </source>
</evidence>
<protein>
    <recommendedName>
        <fullName evidence="3 18">FAD:protein FMN transferase</fullName>
        <ecNumber evidence="2 18">2.7.1.180</ecNumber>
    </recommendedName>
    <alternativeName>
        <fullName evidence="15 18">Flavin transferase</fullName>
    </alternativeName>
</protein>
<comment type="cofactor">
    <cofactor evidence="19">
        <name>Mg(2+)</name>
        <dbReference type="ChEBI" id="CHEBI:18420"/>
    </cofactor>
    <cofactor evidence="19">
        <name>Mn(2+)</name>
        <dbReference type="ChEBI" id="CHEBI:29035"/>
    </cofactor>
    <text evidence="19">Magnesium. Can also use manganese.</text>
</comment>
<feature type="binding site" evidence="19">
    <location>
        <position position="177"/>
    </location>
    <ligand>
        <name>Mg(2+)</name>
        <dbReference type="ChEBI" id="CHEBI:18420"/>
    </ligand>
</feature>
<dbReference type="Proteomes" id="UP000193077">
    <property type="component" value="Unassembled WGS sequence"/>
</dbReference>
<evidence type="ECO:0000256" key="2">
    <source>
        <dbReference type="ARBA" id="ARBA00011955"/>
    </source>
</evidence>
<evidence type="ECO:0000256" key="3">
    <source>
        <dbReference type="ARBA" id="ARBA00016337"/>
    </source>
</evidence>
<evidence type="ECO:0000313" key="22">
    <source>
        <dbReference type="Proteomes" id="UP000193077"/>
    </source>
</evidence>
<evidence type="ECO:0000256" key="7">
    <source>
        <dbReference type="ARBA" id="ARBA00022679"/>
    </source>
</evidence>
<evidence type="ECO:0000256" key="5">
    <source>
        <dbReference type="ARBA" id="ARBA00022519"/>
    </source>
</evidence>
<evidence type="ECO:0000256" key="13">
    <source>
        <dbReference type="ARBA" id="ARBA00023139"/>
    </source>
</evidence>
<dbReference type="GO" id="GO:0005886">
    <property type="term" value="C:plasma membrane"/>
    <property type="evidence" value="ECO:0007669"/>
    <property type="project" value="UniProtKB-SubCell"/>
</dbReference>
<keyword evidence="14 20" id="KW-0449">Lipoprotein</keyword>
<gene>
    <name evidence="21" type="primary">apbE</name>
    <name evidence="21" type="ORF">TRL7639_04359</name>
</gene>
<reference evidence="21 22" key="1">
    <citation type="submission" date="2017-03" db="EMBL/GenBank/DDBJ databases">
        <authorList>
            <person name="Afonso C.L."/>
            <person name="Miller P.J."/>
            <person name="Scott M.A."/>
            <person name="Spackman E."/>
            <person name="Goraichik I."/>
            <person name="Dimitrov K.M."/>
            <person name="Suarez D.L."/>
            <person name="Swayne D.E."/>
        </authorList>
    </citation>
    <scope>NUCLEOTIDE SEQUENCE [LARGE SCALE GENOMIC DNA]</scope>
    <source>
        <strain evidence="21 22">CECT 7639</strain>
    </source>
</reference>
<evidence type="ECO:0000256" key="12">
    <source>
        <dbReference type="ARBA" id="ARBA00023136"/>
    </source>
</evidence>
<keyword evidence="7 18" id="KW-0808">Transferase</keyword>
<dbReference type="EMBL" id="FWFO01000007">
    <property type="protein sequence ID" value="SLN72789.1"/>
    <property type="molecule type" value="Genomic_DNA"/>
</dbReference>
<sequence length="343" mass="35918">MPDLTKFSRRTFILSSLALAAACKPGTAALEITGKTMGTTYNVVALDASGQVKDADLRAAIDGALAEVNQQMSNWDPRSEISRFNAQTGTDTVAVSDNLANVMQAAEAVNIASEGRFDTTMGPLIELWGFGANGSAPVPGDADIRAAQARSGHGNTLKVGGSTLQKTQGDAQVYLAAIGKGYGADHVGRAIEALGIKDYMVEIGGDLYASGKNASGLPWQIGIEKPAALSGGVMEVVGISGLGMASSGDYRNYFEKDGQRYSHIIDPATGRPITHKTASATVLADNSMLADAWATAMLILGRERGLEIAEAQNLAVLFIERDADASELRFNTKASSRFQALTA</sequence>
<dbReference type="GO" id="GO:0016740">
    <property type="term" value="F:transferase activity"/>
    <property type="evidence" value="ECO:0007669"/>
    <property type="project" value="UniProtKB-UniRule"/>
</dbReference>
<keyword evidence="9 20" id="KW-0732">Signal</keyword>